<protein>
    <recommendedName>
        <fullName evidence="2">dUTP diphosphatase</fullName>
        <ecNumber evidence="2">3.6.1.23</ecNumber>
    </recommendedName>
</protein>
<comment type="similarity">
    <text evidence="1">Belongs to the dUTPase family.</text>
</comment>
<dbReference type="PANTHER" id="PTHR11241">
    <property type="entry name" value="DEOXYURIDINE 5'-TRIPHOSPHATE NUCLEOTIDOHYDROLASE"/>
    <property type="match status" value="1"/>
</dbReference>
<evidence type="ECO:0000256" key="2">
    <source>
        <dbReference type="ARBA" id="ARBA00012379"/>
    </source>
</evidence>
<evidence type="ECO:0000256" key="3">
    <source>
        <dbReference type="ARBA" id="ARBA00023080"/>
    </source>
</evidence>
<name>A0A6C0D1Z3_9ZZZZ</name>
<dbReference type="AlphaFoldDB" id="A0A6C0D1Z3"/>
<keyword evidence="3" id="KW-0546">Nucleotide metabolism</keyword>
<dbReference type="InterPro" id="IPR036157">
    <property type="entry name" value="dUTPase-like_sf"/>
</dbReference>
<evidence type="ECO:0000313" key="5">
    <source>
        <dbReference type="EMBL" id="QHT10452.1"/>
    </source>
</evidence>
<sequence length="162" mass="17924">MSALMTMPSVKVLRLCVDPELVEYYQNKSNEHNESLSGSHPNSGFDLAAPLSLQAEPDSIVKVDFKIQGAMYEDDSPIGYYLYARSSVVKTGFRLANSVGIIDSGYRGNLMAYFDVIKNDRIDVYQRLVQICAPDLRPFKVEIVDSLDETERGQGGFGSTGV</sequence>
<dbReference type="Pfam" id="PF00692">
    <property type="entry name" value="dUTPase"/>
    <property type="match status" value="1"/>
</dbReference>
<feature type="domain" description="dUTPase-like" evidence="4">
    <location>
        <begin position="41"/>
        <end position="161"/>
    </location>
</feature>
<dbReference type="InterPro" id="IPR008181">
    <property type="entry name" value="dUTPase"/>
</dbReference>
<dbReference type="GO" id="GO:0006226">
    <property type="term" value="P:dUMP biosynthetic process"/>
    <property type="evidence" value="ECO:0007669"/>
    <property type="project" value="InterPro"/>
</dbReference>
<dbReference type="PANTHER" id="PTHR11241:SF0">
    <property type="entry name" value="DEOXYURIDINE 5'-TRIPHOSPHATE NUCLEOTIDOHYDROLASE"/>
    <property type="match status" value="1"/>
</dbReference>
<reference evidence="5" key="1">
    <citation type="journal article" date="2020" name="Nature">
        <title>Giant virus diversity and host interactions through global metagenomics.</title>
        <authorList>
            <person name="Schulz F."/>
            <person name="Roux S."/>
            <person name="Paez-Espino D."/>
            <person name="Jungbluth S."/>
            <person name="Walsh D.A."/>
            <person name="Denef V.J."/>
            <person name="McMahon K.D."/>
            <person name="Konstantinidis K.T."/>
            <person name="Eloe-Fadrosh E.A."/>
            <person name="Kyrpides N.C."/>
            <person name="Woyke T."/>
        </authorList>
    </citation>
    <scope>NUCLEOTIDE SEQUENCE</scope>
    <source>
        <strain evidence="5">GVMAG-M-3300023174-107</strain>
    </source>
</reference>
<proteinExistence type="inferred from homology"/>
<dbReference type="GO" id="GO:0000287">
    <property type="term" value="F:magnesium ion binding"/>
    <property type="evidence" value="ECO:0007669"/>
    <property type="project" value="InterPro"/>
</dbReference>
<dbReference type="EMBL" id="MN739521">
    <property type="protein sequence ID" value="QHT10452.1"/>
    <property type="molecule type" value="Genomic_DNA"/>
</dbReference>
<dbReference type="GO" id="GO:0046081">
    <property type="term" value="P:dUTP catabolic process"/>
    <property type="evidence" value="ECO:0007669"/>
    <property type="project" value="InterPro"/>
</dbReference>
<dbReference type="Gene3D" id="2.70.40.10">
    <property type="match status" value="1"/>
</dbReference>
<dbReference type="GO" id="GO:0004170">
    <property type="term" value="F:dUTP diphosphatase activity"/>
    <property type="evidence" value="ECO:0007669"/>
    <property type="project" value="UniProtKB-EC"/>
</dbReference>
<evidence type="ECO:0000256" key="1">
    <source>
        <dbReference type="ARBA" id="ARBA00006581"/>
    </source>
</evidence>
<dbReference type="SUPFAM" id="SSF51283">
    <property type="entry name" value="dUTPase-like"/>
    <property type="match status" value="1"/>
</dbReference>
<accession>A0A6C0D1Z3</accession>
<dbReference type="InterPro" id="IPR029054">
    <property type="entry name" value="dUTPase-like"/>
</dbReference>
<organism evidence="5">
    <name type="scientific">viral metagenome</name>
    <dbReference type="NCBI Taxonomy" id="1070528"/>
    <lineage>
        <taxon>unclassified sequences</taxon>
        <taxon>metagenomes</taxon>
        <taxon>organismal metagenomes</taxon>
    </lineage>
</organism>
<dbReference type="EC" id="3.6.1.23" evidence="2"/>
<evidence type="ECO:0000259" key="4">
    <source>
        <dbReference type="Pfam" id="PF00692"/>
    </source>
</evidence>